<feature type="domain" description="SLH" evidence="2">
    <location>
        <begin position="640"/>
        <end position="698"/>
    </location>
</feature>
<dbReference type="PROSITE" id="PS51272">
    <property type="entry name" value="SLH"/>
    <property type="match status" value="3"/>
</dbReference>
<evidence type="ECO:0000313" key="4">
    <source>
        <dbReference type="Proteomes" id="UP000681162"/>
    </source>
</evidence>
<comment type="caution">
    <text evidence="3">The sequence shown here is derived from an EMBL/GenBank/DDBJ whole genome shotgun (WGS) entry which is preliminary data.</text>
</comment>
<dbReference type="PANTHER" id="PTHR36842:SF1">
    <property type="entry name" value="PROTEIN TOLB"/>
    <property type="match status" value="1"/>
</dbReference>
<feature type="domain" description="SLH" evidence="2">
    <location>
        <begin position="574"/>
        <end position="636"/>
    </location>
</feature>
<dbReference type="InterPro" id="IPR001119">
    <property type="entry name" value="SLH_dom"/>
</dbReference>
<dbReference type="Proteomes" id="UP000681162">
    <property type="component" value="Unassembled WGS sequence"/>
</dbReference>
<evidence type="ECO:0000313" key="3">
    <source>
        <dbReference type="EMBL" id="GIO39644.1"/>
    </source>
</evidence>
<reference evidence="3 4" key="1">
    <citation type="submission" date="2021-03" db="EMBL/GenBank/DDBJ databases">
        <title>Antimicrobial resistance genes in bacteria isolated from Japanese honey, and their potential for conferring macrolide and lincosamide resistance in the American foulbrood pathogen Paenibacillus larvae.</title>
        <authorList>
            <person name="Okamoto M."/>
            <person name="Kumagai M."/>
            <person name="Kanamori H."/>
            <person name="Takamatsu D."/>
        </authorList>
    </citation>
    <scope>NUCLEOTIDE SEQUENCE [LARGE SCALE GENOMIC DNA]</scope>
    <source>
        <strain evidence="3 4">J41TS12</strain>
    </source>
</reference>
<evidence type="ECO:0000259" key="2">
    <source>
        <dbReference type="PROSITE" id="PS51272"/>
    </source>
</evidence>
<dbReference type="EMBL" id="BORR01000025">
    <property type="protein sequence ID" value="GIO39644.1"/>
    <property type="molecule type" value="Genomic_DNA"/>
</dbReference>
<name>A0A919XX41_9BACL</name>
<dbReference type="AlphaFoldDB" id="A0A919XX41"/>
<accession>A0A919XX41</accession>
<keyword evidence="4" id="KW-1185">Reference proteome</keyword>
<organism evidence="3 4">
    <name type="scientific">Paenibacillus antibioticophila</name>
    <dbReference type="NCBI Taxonomy" id="1274374"/>
    <lineage>
        <taxon>Bacteria</taxon>
        <taxon>Bacillati</taxon>
        <taxon>Bacillota</taxon>
        <taxon>Bacilli</taxon>
        <taxon>Bacillales</taxon>
        <taxon>Paenibacillaceae</taxon>
        <taxon>Paenibacillus</taxon>
    </lineage>
</organism>
<dbReference type="SUPFAM" id="SSF69304">
    <property type="entry name" value="Tricorn protease N-terminal domain"/>
    <property type="match status" value="1"/>
</dbReference>
<dbReference type="RefSeq" id="WP_212943086.1">
    <property type="nucleotide sequence ID" value="NZ_BORR01000025.1"/>
</dbReference>
<dbReference type="PANTHER" id="PTHR36842">
    <property type="entry name" value="PROTEIN TOLB HOMOLOG"/>
    <property type="match status" value="1"/>
</dbReference>
<dbReference type="Pfam" id="PF00395">
    <property type="entry name" value="SLH"/>
    <property type="match status" value="3"/>
</dbReference>
<feature type="compositionally biased region" description="Pro residues" evidence="1">
    <location>
        <begin position="351"/>
        <end position="360"/>
    </location>
</feature>
<sequence>MSGVCKKEWRGWKRACLIWTVICLSGGLGGASAVHAVGARGIETASAAMSQSDSGVSDGIVVWLNTGADGEQQIYARYESTGETKALTSRKTMKDVPYIKGTTVVWADKGEQDASSTNWDIYSYDLSTGTERRLNSKAGQYANPSVDESGVVWADQQKYGRIIHYDPVSGAESSLGEGQYPILSQGRVIFKNARDGGLSMIELSSGVQRPLVSLGATNYVDWFVTNGEYVLYKQKNSNLESKYAIISLLDHSLETRDLTPMSAKVEEYAFMSIGNSQAAYLVNEGGQAVLKGVDMATAKVYSVREAEAGVQYIGFNGDRLLYAQSDGSLGSLEMSKYNTNPDSGGGEVPSPTGPNKPTEPNPTTNPVKNDGGSTLPETSATFVVGSQGGAFSILDGQVQFMIAADAFSRDTEIKVSEMAANHYLLKDEKGRSLEAAGKVWDIQSAGEFGKAQLSLSYSNEPYWTEHREKLGIYQYQAALGCWSYVGGVTDNPDGAPTIQTTIDSPGTYAVLLRSIHFADVDTAHWAAKEVEVLAARGIVDGTGADLFAPKSILTREQFSKMLAGTLGLEPVSPAESSFADVPSSKWSYSWVEAAAAAGIVEGDHGLFKPEDALTREQMMAMLVRAVKDRLENNQTQGTELNRFKDQEMISEWALPFVRQAVALKLVEGSGELIQARATTTRAEAAVVLYRLLEQLNEL</sequence>
<protein>
    <recommendedName>
        <fullName evidence="2">SLH domain-containing protein</fullName>
    </recommendedName>
</protein>
<evidence type="ECO:0000256" key="1">
    <source>
        <dbReference type="SAM" id="MobiDB-lite"/>
    </source>
</evidence>
<gene>
    <name evidence="3" type="ORF">J41TS12_45050</name>
</gene>
<feature type="region of interest" description="Disordered" evidence="1">
    <location>
        <begin position="333"/>
        <end position="376"/>
    </location>
</feature>
<feature type="domain" description="SLH" evidence="2">
    <location>
        <begin position="513"/>
        <end position="573"/>
    </location>
</feature>
<proteinExistence type="predicted"/>